<name>A0A8H2WXG0_9AGAM</name>
<reference evidence="1" key="1">
    <citation type="submission" date="2021-01" db="EMBL/GenBank/DDBJ databases">
        <authorList>
            <person name="Kaushik A."/>
        </authorList>
    </citation>
    <scope>NUCLEOTIDE SEQUENCE</scope>
    <source>
        <strain evidence="1">AG2-2IIIB</strain>
    </source>
</reference>
<dbReference type="EMBL" id="CAJMWT010001625">
    <property type="protein sequence ID" value="CAE6412223.1"/>
    <property type="molecule type" value="Genomic_DNA"/>
</dbReference>
<comment type="caution">
    <text evidence="1">The sequence shown here is derived from an EMBL/GenBank/DDBJ whole genome shotgun (WGS) entry which is preliminary data.</text>
</comment>
<dbReference type="Proteomes" id="UP000663843">
    <property type="component" value="Unassembled WGS sequence"/>
</dbReference>
<protein>
    <submittedName>
        <fullName evidence="1">Uncharacterized protein</fullName>
    </submittedName>
</protein>
<evidence type="ECO:0000313" key="2">
    <source>
        <dbReference type="Proteomes" id="UP000663843"/>
    </source>
</evidence>
<evidence type="ECO:0000313" key="1">
    <source>
        <dbReference type="EMBL" id="CAE6412223.1"/>
    </source>
</evidence>
<sequence length="83" mass="9180">MYVPGLHHPAAGLQFTSASLGNVSTCQGYSPSFFTLYAPEKALSQRIPCVAIIHITCQRAIKPAPFTKTWTDQQFMGIQSFHH</sequence>
<proteinExistence type="predicted"/>
<accession>A0A8H2WXG0</accession>
<gene>
    <name evidence="1" type="ORF">RDB_LOCUS45429</name>
</gene>
<dbReference type="AlphaFoldDB" id="A0A8H2WXG0"/>
<organism evidence="1 2">
    <name type="scientific">Rhizoctonia solani</name>
    <dbReference type="NCBI Taxonomy" id="456999"/>
    <lineage>
        <taxon>Eukaryota</taxon>
        <taxon>Fungi</taxon>
        <taxon>Dikarya</taxon>
        <taxon>Basidiomycota</taxon>
        <taxon>Agaricomycotina</taxon>
        <taxon>Agaricomycetes</taxon>
        <taxon>Cantharellales</taxon>
        <taxon>Ceratobasidiaceae</taxon>
        <taxon>Rhizoctonia</taxon>
    </lineage>
</organism>